<dbReference type="Proteomes" id="UP000229816">
    <property type="component" value="Unassembled WGS sequence"/>
</dbReference>
<comment type="caution">
    <text evidence="2">The sequence shown here is derived from an EMBL/GenBank/DDBJ whole genome shotgun (WGS) entry which is preliminary data.</text>
</comment>
<keyword evidence="1" id="KW-0472">Membrane</keyword>
<feature type="transmembrane region" description="Helical" evidence="1">
    <location>
        <begin position="233"/>
        <end position="253"/>
    </location>
</feature>
<organism evidence="2 3">
    <name type="scientific">Candidatus Shapirobacteria bacterium CG_4_9_14_0_2_um_filter_39_11</name>
    <dbReference type="NCBI Taxonomy" id="1974478"/>
    <lineage>
        <taxon>Bacteria</taxon>
        <taxon>Candidatus Shapironibacteriota</taxon>
    </lineage>
</organism>
<accession>A0A2M8ET44</accession>
<protein>
    <submittedName>
        <fullName evidence="2">Uncharacterized protein</fullName>
    </submittedName>
</protein>
<dbReference type="EMBL" id="PFSF01000019">
    <property type="protein sequence ID" value="PJC28297.1"/>
    <property type="molecule type" value="Genomic_DNA"/>
</dbReference>
<keyword evidence="1" id="KW-1133">Transmembrane helix</keyword>
<reference evidence="3" key="1">
    <citation type="submission" date="2017-09" db="EMBL/GenBank/DDBJ databases">
        <title>Depth-based differentiation of microbial function through sediment-hosted aquifers and enrichment of novel symbionts in the deep terrestrial subsurface.</title>
        <authorList>
            <person name="Probst A.J."/>
            <person name="Ladd B."/>
            <person name="Jarett J.K."/>
            <person name="Geller-Mcgrath D.E."/>
            <person name="Sieber C.M.K."/>
            <person name="Emerson J.B."/>
            <person name="Anantharaman K."/>
            <person name="Thomas B.C."/>
            <person name="Malmstrom R."/>
            <person name="Stieglmeier M."/>
            <person name="Klingl A."/>
            <person name="Woyke T."/>
            <person name="Ryan C.M."/>
            <person name="Banfield J.F."/>
        </authorList>
    </citation>
    <scope>NUCLEOTIDE SEQUENCE [LARGE SCALE GENOMIC DNA]</scope>
</reference>
<dbReference type="AlphaFoldDB" id="A0A2M8ET44"/>
<evidence type="ECO:0000256" key="1">
    <source>
        <dbReference type="SAM" id="Phobius"/>
    </source>
</evidence>
<keyword evidence="1" id="KW-0812">Transmembrane</keyword>
<name>A0A2M8ET44_9BACT</name>
<sequence length="267" mass="31019">MNKEIKLLMDHPKEGTKTYFHSLTEGKPKDENNYLRLREDDFEKKLLDSPFPFRGHSSISSWGGVSVCMKLENRQGNFAVVARPLGHNLEDEKFIQRERLEEETREFFRVFSLPQLKVVSGSSFETPLLLKMSRWIDRYFPDFVDILRSPTLSRNVSELSGKILSYFYHTGRIIDLSGRIVGGGISGLMPFTVINSENILFEKKTDRVFLVDCGLWPKNHVFSEASNKLRMVILLRLFLNGIIFGLTSFAFYFHRARSNLESFFRSR</sequence>
<evidence type="ECO:0000313" key="2">
    <source>
        <dbReference type="EMBL" id="PJC28297.1"/>
    </source>
</evidence>
<evidence type="ECO:0000313" key="3">
    <source>
        <dbReference type="Proteomes" id="UP000229816"/>
    </source>
</evidence>
<gene>
    <name evidence="2" type="ORF">CO054_00875</name>
</gene>
<proteinExistence type="predicted"/>